<dbReference type="PROSITE" id="PS00041">
    <property type="entry name" value="HTH_ARAC_FAMILY_1"/>
    <property type="match status" value="1"/>
</dbReference>
<evidence type="ECO:0000256" key="1">
    <source>
        <dbReference type="ARBA" id="ARBA00023015"/>
    </source>
</evidence>
<protein>
    <submittedName>
        <fullName evidence="5">Helix-turn-helix domain-containing protein</fullName>
    </submittedName>
</protein>
<dbReference type="InterPro" id="IPR018062">
    <property type="entry name" value="HTH_AraC-typ_CS"/>
</dbReference>
<dbReference type="SUPFAM" id="SSF46689">
    <property type="entry name" value="Homeodomain-like"/>
    <property type="match status" value="2"/>
</dbReference>
<dbReference type="InterPro" id="IPR050204">
    <property type="entry name" value="AraC_XylS_family_regulators"/>
</dbReference>
<evidence type="ECO:0000256" key="3">
    <source>
        <dbReference type="ARBA" id="ARBA00023163"/>
    </source>
</evidence>
<dbReference type="Pfam" id="PF12833">
    <property type="entry name" value="HTH_18"/>
    <property type="match status" value="1"/>
</dbReference>
<comment type="caution">
    <text evidence="5">The sequence shown here is derived from an EMBL/GenBank/DDBJ whole genome shotgun (WGS) entry which is preliminary data.</text>
</comment>
<dbReference type="Proteomes" id="UP000609726">
    <property type="component" value="Unassembled WGS sequence"/>
</dbReference>
<sequence length="299" mass="33952">MHSRPLPRSPLIAHAVFNTMSGTDATLERFAWLGDGMAAAIWRRDTREAITSYVQPGHHTLSCYLGGGYRTERAGVPGRYGAPQRLCSMPDWHESQWVVRDHLRLLHVYFMPEHFTRRAVVELDREPRELTLADRTYFESPRIVQLCETLLTQSWEEPDGLLRANEISHDTLSELLRSQAIVRRDLRLRGGLAPLVRRRLADYIEQHLAQSITLGQLAHLACMSEFHLARMFRVSFGMPPSSWVAQRRIERARALLKAGKLPLQQIAAACGYADLSHFSHRFSKAVGAPPGRFRQALAG</sequence>
<keyword evidence="1" id="KW-0805">Transcription regulation</keyword>
<dbReference type="EMBL" id="WHJH01000015">
    <property type="protein sequence ID" value="NHZ90236.1"/>
    <property type="molecule type" value="Genomic_DNA"/>
</dbReference>
<dbReference type="SMART" id="SM00342">
    <property type="entry name" value="HTH_ARAC"/>
    <property type="match status" value="1"/>
</dbReference>
<dbReference type="PANTHER" id="PTHR46796:SF6">
    <property type="entry name" value="ARAC SUBFAMILY"/>
    <property type="match status" value="1"/>
</dbReference>
<reference evidence="5 6" key="1">
    <citation type="submission" date="2019-10" db="EMBL/GenBank/DDBJ databases">
        <title>Taxonomy of Antarctic Massilia spp.: description of Massilia rubra sp. nov., Massilia aquatica sp. nov., Massilia mucilaginosa sp. nov., Massilia frigida sp. nov. isolated from streams, lakes and regoliths.</title>
        <authorList>
            <person name="Holochova P."/>
            <person name="Sedlacek I."/>
            <person name="Kralova S."/>
            <person name="Maslanova I."/>
            <person name="Busse H.-J."/>
            <person name="Stankova E."/>
            <person name="Vrbovska V."/>
            <person name="Kovarovic V."/>
            <person name="Bartak M."/>
            <person name="Svec P."/>
            <person name="Pantucek R."/>
        </authorList>
    </citation>
    <scope>NUCLEOTIDE SEQUENCE [LARGE SCALE GENOMIC DNA]</scope>
    <source>
        <strain evidence="5 6">CCM 8733</strain>
    </source>
</reference>
<keyword evidence="2" id="KW-0238">DNA-binding</keyword>
<dbReference type="InterPro" id="IPR018060">
    <property type="entry name" value="HTH_AraC"/>
</dbReference>
<accession>A0ABX0NTZ9</accession>
<keyword evidence="6" id="KW-1185">Reference proteome</keyword>
<dbReference type="Gene3D" id="1.10.10.60">
    <property type="entry name" value="Homeodomain-like"/>
    <property type="match status" value="1"/>
</dbReference>
<keyword evidence="3" id="KW-0804">Transcription</keyword>
<evidence type="ECO:0000256" key="2">
    <source>
        <dbReference type="ARBA" id="ARBA00023125"/>
    </source>
</evidence>
<evidence type="ECO:0000313" key="5">
    <source>
        <dbReference type="EMBL" id="NHZ90236.1"/>
    </source>
</evidence>
<gene>
    <name evidence="5" type="ORF">F2P45_14605</name>
</gene>
<dbReference type="InterPro" id="IPR009057">
    <property type="entry name" value="Homeodomain-like_sf"/>
</dbReference>
<evidence type="ECO:0000313" key="6">
    <source>
        <dbReference type="Proteomes" id="UP000609726"/>
    </source>
</evidence>
<dbReference type="PROSITE" id="PS01124">
    <property type="entry name" value="HTH_ARAC_FAMILY_2"/>
    <property type="match status" value="1"/>
</dbReference>
<name>A0ABX0NTZ9_9BURK</name>
<organism evidence="5 6">
    <name type="scientific">Massilia mucilaginosa</name>
    <dbReference type="NCBI Taxonomy" id="2609282"/>
    <lineage>
        <taxon>Bacteria</taxon>
        <taxon>Pseudomonadati</taxon>
        <taxon>Pseudomonadota</taxon>
        <taxon>Betaproteobacteria</taxon>
        <taxon>Burkholderiales</taxon>
        <taxon>Oxalobacteraceae</taxon>
        <taxon>Telluria group</taxon>
        <taxon>Massilia</taxon>
    </lineage>
</organism>
<proteinExistence type="predicted"/>
<feature type="domain" description="HTH araC/xylS-type" evidence="4">
    <location>
        <begin position="198"/>
        <end position="296"/>
    </location>
</feature>
<evidence type="ECO:0000259" key="4">
    <source>
        <dbReference type="PROSITE" id="PS01124"/>
    </source>
</evidence>
<dbReference type="PANTHER" id="PTHR46796">
    <property type="entry name" value="HTH-TYPE TRANSCRIPTIONAL ACTIVATOR RHAS-RELATED"/>
    <property type="match status" value="1"/>
</dbReference>
<dbReference type="RefSeq" id="WP_166876218.1">
    <property type="nucleotide sequence ID" value="NZ_WHJH01000015.1"/>
</dbReference>